<keyword evidence="2" id="KW-1185">Reference proteome</keyword>
<sequence>MTERTPSGGSRETVEWRRLSPGELPSPIVRRLPYLELKLEHPELEPSGIGDRFFPDAVPYELDGTRRVFYWRPSMASSAGEPSDWELACATTHELRGVSSLPADAPRLVTRGDDRTVVAVDGTIGGESTTTVVSSYSVPDVSVENCSDSAVELTVDGAEYSIAAGERRQIALEERHVELVGEDGESTSVTPEIGVRFPGRRELHHPAHGATYRLFPSFDIDVDQLPNPLPIPTAARELDDTALAEALGVDLSRRPYPERVLWQAFAHTAFGRHTGAEPELAQLATGHIGLRIRESRTE</sequence>
<reference evidence="1 2" key="1">
    <citation type="journal article" date="2019" name="Int. J. Syst. Evol. Microbiol.">
        <title>The Global Catalogue of Microorganisms (GCM) 10K type strain sequencing project: providing services to taxonomists for standard genome sequencing and annotation.</title>
        <authorList>
            <consortium name="The Broad Institute Genomics Platform"/>
            <consortium name="The Broad Institute Genome Sequencing Center for Infectious Disease"/>
            <person name="Wu L."/>
            <person name="Ma J."/>
        </authorList>
    </citation>
    <scope>NUCLEOTIDE SEQUENCE [LARGE SCALE GENOMIC DNA]</scope>
    <source>
        <strain evidence="1 2">CGMCC 1.12285</strain>
    </source>
</reference>
<dbReference type="RefSeq" id="WP_379818294.1">
    <property type="nucleotide sequence ID" value="NZ_JBHUDH010000053.1"/>
</dbReference>
<organism evidence="1 2">
    <name type="scientific">Halolamina salina</name>
    <dbReference type="NCBI Taxonomy" id="1220023"/>
    <lineage>
        <taxon>Archaea</taxon>
        <taxon>Methanobacteriati</taxon>
        <taxon>Methanobacteriota</taxon>
        <taxon>Stenosarchaea group</taxon>
        <taxon>Halobacteria</taxon>
        <taxon>Halobacteriales</taxon>
        <taxon>Haloferacaceae</taxon>
    </lineage>
</organism>
<proteinExistence type="predicted"/>
<protein>
    <submittedName>
        <fullName evidence="1">Uncharacterized protein</fullName>
    </submittedName>
</protein>
<evidence type="ECO:0000313" key="2">
    <source>
        <dbReference type="Proteomes" id="UP001597111"/>
    </source>
</evidence>
<comment type="caution">
    <text evidence="1">The sequence shown here is derived from an EMBL/GenBank/DDBJ whole genome shotgun (WGS) entry which is preliminary data.</text>
</comment>
<dbReference type="EMBL" id="JBHUDH010000053">
    <property type="protein sequence ID" value="MFD1525933.1"/>
    <property type="molecule type" value="Genomic_DNA"/>
</dbReference>
<evidence type="ECO:0000313" key="1">
    <source>
        <dbReference type="EMBL" id="MFD1525933.1"/>
    </source>
</evidence>
<dbReference type="Proteomes" id="UP001597111">
    <property type="component" value="Unassembled WGS sequence"/>
</dbReference>
<name>A0ABD6B5Q5_9EURY</name>
<gene>
    <name evidence="1" type="ORF">ACFR9S_06390</name>
</gene>
<dbReference type="AlphaFoldDB" id="A0ABD6B5Q5"/>
<accession>A0ABD6B5Q5</accession>